<evidence type="ECO:0000313" key="2">
    <source>
        <dbReference type="Proteomes" id="UP000003786"/>
    </source>
</evidence>
<dbReference type="AlphaFoldDB" id="J4C328"/>
<sequence length="49" mass="5791">MRNAYLRNTHLPKAIGIQFIKKCEKAMRIIQSIDVWHYRKKGLTTIGFT</sequence>
<evidence type="ECO:0000313" key="1">
    <source>
        <dbReference type="EMBL" id="BAM39716.1"/>
    </source>
</evidence>
<accession>J4C328</accession>
<dbReference type="VEuPathDB" id="PiroplasmaDB:TOT_010001170"/>
<dbReference type="KEGG" id="tot:TOT_010001170"/>
<organism evidence="1 2">
    <name type="scientific">Theileria orientalis strain Shintoku</name>
    <dbReference type="NCBI Taxonomy" id="869250"/>
    <lineage>
        <taxon>Eukaryota</taxon>
        <taxon>Sar</taxon>
        <taxon>Alveolata</taxon>
        <taxon>Apicomplexa</taxon>
        <taxon>Aconoidasida</taxon>
        <taxon>Piroplasmida</taxon>
        <taxon>Theileriidae</taxon>
        <taxon>Theileria</taxon>
    </lineage>
</organism>
<name>J4C328_THEOR</name>
<protein>
    <submittedName>
        <fullName evidence="1">Uncharacterized protein</fullName>
    </submittedName>
</protein>
<reference evidence="1 2" key="1">
    <citation type="journal article" date="2012" name="MBio">
        <title>Comparative genome analysis of three eukaryotic parasites with differing abilities to transform leukocytes reveals key mediators of Theileria-induced leukocyte transformation.</title>
        <authorList>
            <person name="Hayashida K."/>
            <person name="Hara Y."/>
            <person name="Abe T."/>
            <person name="Yamasaki C."/>
            <person name="Toyoda A."/>
            <person name="Kosuge T."/>
            <person name="Suzuki Y."/>
            <person name="Sato Y."/>
            <person name="Kawashima S."/>
            <person name="Katayama T."/>
            <person name="Wakaguri H."/>
            <person name="Inoue N."/>
            <person name="Homma K."/>
            <person name="Tada-Umezaki M."/>
            <person name="Yagi Y."/>
            <person name="Fujii Y."/>
            <person name="Habara T."/>
            <person name="Kanehisa M."/>
            <person name="Watanabe H."/>
            <person name="Ito K."/>
            <person name="Gojobori T."/>
            <person name="Sugawara H."/>
            <person name="Imanishi T."/>
            <person name="Weir W."/>
            <person name="Gardner M."/>
            <person name="Pain A."/>
            <person name="Shiels B."/>
            <person name="Hattori M."/>
            <person name="Nene V."/>
            <person name="Sugimoto C."/>
        </authorList>
    </citation>
    <scope>NUCLEOTIDE SEQUENCE [LARGE SCALE GENOMIC DNA]</scope>
    <source>
        <strain evidence="1 2">Shintoku</strain>
    </source>
</reference>
<dbReference type="RefSeq" id="XP_009690017.1">
    <property type="nucleotide sequence ID" value="XM_009691722.1"/>
</dbReference>
<dbReference type="GeneID" id="20713973"/>
<gene>
    <name evidence="1" type="ORF">TOT_010001170</name>
</gene>
<keyword evidence="2" id="KW-1185">Reference proteome</keyword>
<proteinExistence type="predicted"/>
<dbReference type="Proteomes" id="UP000003786">
    <property type="component" value="Chromosome 1"/>
</dbReference>
<dbReference type="EMBL" id="AP011946">
    <property type="protein sequence ID" value="BAM39716.1"/>
    <property type="molecule type" value="Genomic_DNA"/>
</dbReference>